<dbReference type="InterPro" id="IPR001060">
    <property type="entry name" value="FCH_dom"/>
</dbReference>
<feature type="compositionally biased region" description="Low complexity" evidence="3">
    <location>
        <begin position="346"/>
        <end position="358"/>
    </location>
</feature>
<dbReference type="GeneID" id="14874620"/>
<dbReference type="SMART" id="SM00055">
    <property type="entry name" value="FCH"/>
    <property type="match status" value="1"/>
</dbReference>
<accession>F4PPE2</accession>
<dbReference type="GO" id="GO:0007165">
    <property type="term" value="P:signal transduction"/>
    <property type="evidence" value="ECO:0007669"/>
    <property type="project" value="InterPro"/>
</dbReference>
<dbReference type="InterPro" id="IPR008936">
    <property type="entry name" value="Rho_GTPase_activation_prot"/>
</dbReference>
<dbReference type="OMA" id="YLCYLGG"/>
<proteinExistence type="predicted"/>
<dbReference type="PROSITE" id="PS51741">
    <property type="entry name" value="F_BAR"/>
    <property type="match status" value="1"/>
</dbReference>
<dbReference type="SUPFAM" id="SSF103657">
    <property type="entry name" value="BAR/IMD domain-like"/>
    <property type="match status" value="1"/>
</dbReference>
<dbReference type="PANTHER" id="PTHR45876:SF11">
    <property type="entry name" value="GTPASE ACTIVATING PROTEIN HOMOLOG 3-RELATED"/>
    <property type="match status" value="1"/>
</dbReference>
<dbReference type="SMART" id="SM00324">
    <property type="entry name" value="RhoGAP"/>
    <property type="match status" value="1"/>
</dbReference>
<dbReference type="InterPro" id="IPR031160">
    <property type="entry name" value="F_BAR_dom"/>
</dbReference>
<feature type="region of interest" description="Disordered" evidence="3">
    <location>
        <begin position="346"/>
        <end position="374"/>
    </location>
</feature>
<feature type="compositionally biased region" description="Low complexity" evidence="3">
    <location>
        <begin position="693"/>
        <end position="719"/>
    </location>
</feature>
<feature type="region of interest" description="Disordered" evidence="3">
    <location>
        <begin position="685"/>
        <end position="767"/>
    </location>
</feature>
<organism evidence="6 7">
    <name type="scientific">Cavenderia fasciculata</name>
    <name type="common">Slime mold</name>
    <name type="synonym">Dictyostelium fasciculatum</name>
    <dbReference type="NCBI Taxonomy" id="261658"/>
    <lineage>
        <taxon>Eukaryota</taxon>
        <taxon>Amoebozoa</taxon>
        <taxon>Evosea</taxon>
        <taxon>Eumycetozoa</taxon>
        <taxon>Dictyostelia</taxon>
        <taxon>Acytosteliales</taxon>
        <taxon>Cavenderiaceae</taxon>
        <taxon>Cavenderia</taxon>
    </lineage>
</organism>
<dbReference type="InterPro" id="IPR027267">
    <property type="entry name" value="AH/BAR_dom_sf"/>
</dbReference>
<dbReference type="Pfam" id="PF00620">
    <property type="entry name" value="RhoGAP"/>
    <property type="match status" value="1"/>
</dbReference>
<evidence type="ECO:0000259" key="4">
    <source>
        <dbReference type="PROSITE" id="PS50238"/>
    </source>
</evidence>
<evidence type="ECO:0000313" key="7">
    <source>
        <dbReference type="Proteomes" id="UP000007797"/>
    </source>
</evidence>
<dbReference type="SUPFAM" id="SSF48350">
    <property type="entry name" value="GTPase activation domain, GAP"/>
    <property type="match status" value="1"/>
</dbReference>
<dbReference type="OrthoDB" id="437889at2759"/>
<keyword evidence="1" id="KW-0343">GTPase activation</keyword>
<dbReference type="KEGG" id="dfa:DFA_04373"/>
<dbReference type="PANTHER" id="PTHR45876">
    <property type="entry name" value="FI04035P"/>
    <property type="match status" value="1"/>
</dbReference>
<dbReference type="PROSITE" id="PS50238">
    <property type="entry name" value="RHOGAP"/>
    <property type="match status" value="1"/>
</dbReference>
<dbReference type="GO" id="GO:0005737">
    <property type="term" value="C:cytoplasm"/>
    <property type="evidence" value="ECO:0007669"/>
    <property type="project" value="TreeGrafter"/>
</dbReference>
<evidence type="ECO:0000313" key="6">
    <source>
        <dbReference type="EMBL" id="EGG22255.1"/>
    </source>
</evidence>
<dbReference type="Pfam" id="PF00611">
    <property type="entry name" value="FCH"/>
    <property type="match status" value="1"/>
</dbReference>
<dbReference type="STRING" id="1054147.F4PPE2"/>
<feature type="region of interest" description="Disordered" evidence="3">
    <location>
        <begin position="635"/>
        <end position="671"/>
    </location>
</feature>
<feature type="domain" description="F-BAR" evidence="5">
    <location>
        <begin position="1"/>
        <end position="270"/>
    </location>
</feature>
<dbReference type="Gene3D" id="1.10.555.10">
    <property type="entry name" value="Rho GTPase activation protein"/>
    <property type="match status" value="1"/>
</dbReference>
<evidence type="ECO:0000256" key="1">
    <source>
        <dbReference type="ARBA" id="ARBA00022468"/>
    </source>
</evidence>
<gene>
    <name evidence="6" type="primary">mgp3</name>
    <name evidence="6" type="ORF">DFA_04373</name>
</gene>
<dbReference type="EMBL" id="GL883009">
    <property type="protein sequence ID" value="EGG22255.1"/>
    <property type="molecule type" value="Genomic_DNA"/>
</dbReference>
<sequence length="1231" mass="137805">MTLEHQNPVSCPDIGILEGFDSFCKSADKEIGYLRDLSKFYRKRALIEDEYAKNLSRLISKHEVEPTIGEKLRQSWEQIKKETLSHSTFHDQISQSLNTTIAEPIEGLIMDLEQKYKNISIEGNKYREAYIDAVYKLRKTKLVCDRYSKEVMDMTSNMPVTGQHGNTTMKLSSETQRVQKRALKTAQEMVKADKDYRAAIHDTNSHQLASISENLPKIMAELQRAEVAKIHLIKQNFIRYFSTFVNNDHSQDQRVNGILSSLQAINAEEEIQQFIRANNLIRPPPSPFVYEPFDEKKAAHQNGSHHNHHDSAQDAIVSQGSVAVAPETNKDVKKSWRLSRIGSSLNVSNNNSSSSSSSNDKKGSKSSSSSSKLTNPMYSFTNKIGEIMALQQQTDAFKAEGIFRVPGNIIDINNGKKKLEEGNFDLDSDNVYNISSILKLWLRDLKDSLIPTSLYDQCIMFKNEKDIMDIFASLPMCNQKALSYILRMIQFGTKTENVCTSMMDCNNYATVFSPCFLRSPYSDPSIVLGNLNKEKEFAKLLIEHHKPLEVDDSAEACMPIGSDGTTANVNMVPISPSRSTNTSKLPAVQQMLQPLVTPKTSSSSSPSAKDSLVIQQKKQLNNQIQLLKQQQQQQQQQDSQQQQQQQQPQVQVPESPTFASSTSSSPLSSSSASAVVQLLPSSVIQQQQHLHQSDSPNLTPLSSSPSTGSSSSPLMSTPSKMDINSSSAISTPAPAESSVVLSPYTDIPQRADSSSNEPIEILSPGEVKKRATNDYDRIQEEVKQMIDDNHVTVNQIYSDLTTNINLDAISTYSAMKCSHALFKFTNSLEQHLVSVLGLSRQAIIDGIKRNAFVSPPAIRFKVPRSVAPHITPEQLRVDSVELLKSWLQLVTVCVNRCNQYLCFLGGIVMRMHSPETLQSIIDVVKIAADLIITPVSLQGPADRALTFEQSELFIEKTMQLFQPIIAFNMISELDLDQMSPVPTPVGVQESQLSSPVSPISIPLETLKLEQEEELLDQDDDDDEEDDLITRHNRSNNLQKQFEQQQKDTGANNALAKQNELLLQRHRNESLKNEMLALVTKMNFRKQRIVDDQKTVDVETQNTFKAYAKQAILLKRDMDKFVVDHAIPIQDNITLPLINGTNYNTNNSNNNSSSSSPVSPTKSTDTFTNICMVTVAYLERIVIILKNLWMFVDNLQLQQDQGNNLHQLITVLINDLNVICNKVTPISSSIVQ</sequence>
<dbReference type="Gene3D" id="1.20.1270.60">
    <property type="entry name" value="Arfaptin homology (AH) domain/BAR domain"/>
    <property type="match status" value="1"/>
</dbReference>
<feature type="domain" description="Rho-GAP" evidence="4">
    <location>
        <begin position="371"/>
        <end position="549"/>
    </location>
</feature>
<dbReference type="Proteomes" id="UP000007797">
    <property type="component" value="Unassembled WGS sequence"/>
</dbReference>
<evidence type="ECO:0000259" key="5">
    <source>
        <dbReference type="PROSITE" id="PS51741"/>
    </source>
</evidence>
<protein>
    <submittedName>
        <fullName evidence="6">RhoGAP domain-containing protein</fullName>
    </submittedName>
</protein>
<name>F4PPE2_CACFS</name>
<evidence type="ECO:0000256" key="3">
    <source>
        <dbReference type="SAM" id="MobiDB-lite"/>
    </source>
</evidence>
<evidence type="ECO:0000256" key="2">
    <source>
        <dbReference type="PROSITE-ProRule" id="PRU01077"/>
    </source>
</evidence>
<dbReference type="RefSeq" id="XP_004360106.1">
    <property type="nucleotide sequence ID" value="XM_004360049.1"/>
</dbReference>
<dbReference type="GO" id="GO:0005096">
    <property type="term" value="F:GTPase activator activity"/>
    <property type="evidence" value="ECO:0007669"/>
    <property type="project" value="UniProtKB-KW"/>
</dbReference>
<keyword evidence="2" id="KW-0175">Coiled coil</keyword>
<keyword evidence="7" id="KW-1185">Reference proteome</keyword>
<reference evidence="7" key="1">
    <citation type="journal article" date="2011" name="Genome Res.">
        <title>Phylogeny-wide analysis of social amoeba genomes highlights ancient origins for complex intercellular communication.</title>
        <authorList>
            <person name="Heidel A.J."/>
            <person name="Lawal H.M."/>
            <person name="Felder M."/>
            <person name="Schilde C."/>
            <person name="Helps N.R."/>
            <person name="Tunggal B."/>
            <person name="Rivero F."/>
            <person name="John U."/>
            <person name="Schleicher M."/>
            <person name="Eichinger L."/>
            <person name="Platzer M."/>
            <person name="Noegel A.A."/>
            <person name="Schaap P."/>
            <person name="Gloeckner G."/>
        </authorList>
    </citation>
    <scope>NUCLEOTIDE SEQUENCE [LARGE SCALE GENOMIC DNA]</scope>
    <source>
        <strain evidence="7">SH3</strain>
    </source>
</reference>
<dbReference type="InterPro" id="IPR000198">
    <property type="entry name" value="RhoGAP_dom"/>
</dbReference>
<dbReference type="AlphaFoldDB" id="F4PPE2"/>